<evidence type="ECO:0000313" key="1">
    <source>
        <dbReference type="EMBL" id="WQF86446.1"/>
    </source>
</evidence>
<dbReference type="KEGG" id="cdet:87947960"/>
<name>A0AAX4IT67_9PEZI</name>
<gene>
    <name evidence="1" type="ORF">CDEST_11460</name>
</gene>
<sequence length="89" mass="10607">MFPSPSREAMLALEKRRLAEKVVRLFHVLELPYKRGRYFDDLNELATEYVLDAAADDTLLQAFPFEWVMKLVATRRWKLEKYGRTEAVW</sequence>
<dbReference type="Proteomes" id="UP001322277">
    <property type="component" value="Chromosome 7"/>
</dbReference>
<dbReference type="AlphaFoldDB" id="A0AAX4IT67"/>
<dbReference type="GeneID" id="87947960"/>
<reference evidence="2" key="1">
    <citation type="journal article" date="2023" name="bioRxiv">
        <title>Complete genome of the Medicago anthracnose fungus, Colletotrichum destructivum, reveals a mini-chromosome-like region within a core chromosome.</title>
        <authorList>
            <person name="Lapalu N."/>
            <person name="Simon A."/>
            <person name="Lu A."/>
            <person name="Plaumann P.-L."/>
            <person name="Amselem J."/>
            <person name="Pigne S."/>
            <person name="Auger A."/>
            <person name="Koch C."/>
            <person name="Dallery J.-F."/>
            <person name="O'Connell R.J."/>
        </authorList>
    </citation>
    <scope>NUCLEOTIDE SEQUENCE [LARGE SCALE GENOMIC DNA]</scope>
    <source>
        <strain evidence="2">CBS 520.97</strain>
    </source>
</reference>
<protein>
    <submittedName>
        <fullName evidence="1">Uncharacterized protein</fullName>
    </submittedName>
</protein>
<evidence type="ECO:0000313" key="2">
    <source>
        <dbReference type="Proteomes" id="UP001322277"/>
    </source>
</evidence>
<accession>A0AAX4IT67</accession>
<dbReference type="EMBL" id="CP137311">
    <property type="protein sequence ID" value="WQF86446.1"/>
    <property type="molecule type" value="Genomic_DNA"/>
</dbReference>
<keyword evidence="2" id="KW-1185">Reference proteome</keyword>
<dbReference type="RefSeq" id="XP_062783667.1">
    <property type="nucleotide sequence ID" value="XM_062927616.1"/>
</dbReference>
<proteinExistence type="predicted"/>
<organism evidence="1 2">
    <name type="scientific">Colletotrichum destructivum</name>
    <dbReference type="NCBI Taxonomy" id="34406"/>
    <lineage>
        <taxon>Eukaryota</taxon>
        <taxon>Fungi</taxon>
        <taxon>Dikarya</taxon>
        <taxon>Ascomycota</taxon>
        <taxon>Pezizomycotina</taxon>
        <taxon>Sordariomycetes</taxon>
        <taxon>Hypocreomycetidae</taxon>
        <taxon>Glomerellales</taxon>
        <taxon>Glomerellaceae</taxon>
        <taxon>Colletotrichum</taxon>
        <taxon>Colletotrichum destructivum species complex</taxon>
    </lineage>
</organism>